<dbReference type="RefSeq" id="WP_149471476.1">
    <property type="nucleotide sequence ID" value="NZ_QOKW01000026.1"/>
</dbReference>
<dbReference type="Proteomes" id="UP000480854">
    <property type="component" value="Unassembled WGS sequence"/>
</dbReference>
<protein>
    <submittedName>
        <fullName evidence="2">Type I-U CRISPR-associated protein Cas5/Cas6</fullName>
    </submittedName>
</protein>
<accession>A0A9W7KQQ6</accession>
<gene>
    <name evidence="2" type="primary">cas5u6u</name>
    <name evidence="2" type="ORF">DS843_24590</name>
</gene>
<feature type="compositionally biased region" description="Acidic residues" evidence="1">
    <location>
        <begin position="168"/>
        <end position="184"/>
    </location>
</feature>
<dbReference type="OrthoDB" id="9787885at2"/>
<dbReference type="NCBIfam" id="TIGR02165">
    <property type="entry name" value="cas5_6_GSU0054"/>
    <property type="match status" value="1"/>
</dbReference>
<name>A0A9W7KQQ6_9PROT</name>
<evidence type="ECO:0000313" key="3">
    <source>
        <dbReference type="Proteomes" id="UP000480854"/>
    </source>
</evidence>
<sequence>MLALVFTFPAGRYHATPWGRHVNEADVAWPPEPWRILRALAATWFRKADRDAFSEDALAALIDRLAERPPDYALPVSVVHAHSRHYMPQAAGDTKLVFDAFARFPAAEPIVVEWPYLTLEDDALALLRHLAERIGYLGRAESWAVCEVRTEKGPWTINCRASAPHDSGEDDGSEDDGGEDDGGEMDERAETVRIIAPLPPTEYAKERARLLAAAEARVLASWTKPKPPTDKAMAKLIAPTAAILPERLFDALALDTGDFQRQGWNRPPASKDELYRRVPLSPLPRRRASRPDKAETTGFTVARFLLAGRPRPRIEDAVKIGELMRLATLARCGWNTDPATGERRSRAPQVFLGKDADGRPLADDPAHAHAFWLPQDADGDGFIDHVVVYARNGFDAQARAALDGVTRLWLRERGRRSEEDEAPDIRQEWRLALEGFGTPESFEADVPFLRTSRTWVSATPFLASGHLKGGGHCAEARRLLIRRGIVPADQAHRLEVTEEKAIRINGRDRLPLHFHRFRANRGEAQLDTAGTFLRITLPEAWQGPLALGYACHFGLGLFMPADSEPDD</sequence>
<dbReference type="InterPro" id="IPR019089">
    <property type="entry name" value="Cas_GSU0054"/>
</dbReference>
<dbReference type="AlphaFoldDB" id="A0A9W7KQQ6"/>
<evidence type="ECO:0000313" key="2">
    <source>
        <dbReference type="EMBL" id="KAA0677170.1"/>
    </source>
</evidence>
<evidence type="ECO:0000256" key="1">
    <source>
        <dbReference type="SAM" id="MobiDB-lite"/>
    </source>
</evidence>
<organism evidence="2 3">
    <name type="scientific">Roseomonas genomospecies 6</name>
    <dbReference type="NCBI Taxonomy" id="214106"/>
    <lineage>
        <taxon>Bacteria</taxon>
        <taxon>Pseudomonadati</taxon>
        <taxon>Pseudomonadota</taxon>
        <taxon>Alphaproteobacteria</taxon>
        <taxon>Acetobacterales</taxon>
        <taxon>Roseomonadaceae</taxon>
        <taxon>Roseomonas</taxon>
    </lineage>
</organism>
<reference evidence="2 3" key="1">
    <citation type="submission" date="2018-07" db="EMBL/GenBank/DDBJ databases">
        <title>Genome sequence of Azospirillum sp. ATCC 49961.</title>
        <authorList>
            <person name="Sant'Anna F.H."/>
            <person name="Baldani J.I."/>
            <person name="Zilli J.E."/>
            <person name="Reis V.M."/>
            <person name="Hartmann A."/>
            <person name="Cruz L."/>
            <person name="de Souza E.M."/>
            <person name="de Oliveira Pedrosa F."/>
            <person name="Passaglia L.M.P."/>
        </authorList>
    </citation>
    <scope>NUCLEOTIDE SEQUENCE [LARGE SCALE GENOMIC DNA]</scope>
    <source>
        <strain evidence="2 3">ATCC 49961</strain>
    </source>
</reference>
<comment type="caution">
    <text evidence="2">The sequence shown here is derived from an EMBL/GenBank/DDBJ whole genome shotgun (WGS) entry which is preliminary data.</text>
</comment>
<proteinExistence type="predicted"/>
<dbReference type="EMBL" id="QOKW01000026">
    <property type="protein sequence ID" value="KAA0677170.1"/>
    <property type="molecule type" value="Genomic_DNA"/>
</dbReference>
<feature type="region of interest" description="Disordered" evidence="1">
    <location>
        <begin position="159"/>
        <end position="185"/>
    </location>
</feature>
<keyword evidence="3" id="KW-1185">Reference proteome</keyword>